<dbReference type="AlphaFoldDB" id="A0A8S1GQP0"/>
<evidence type="ECO:0000313" key="3">
    <source>
        <dbReference type="Proteomes" id="UP000835052"/>
    </source>
</evidence>
<dbReference type="EMBL" id="CAJGYM010000002">
    <property type="protein sequence ID" value="CAD6185122.1"/>
    <property type="molecule type" value="Genomic_DNA"/>
</dbReference>
<protein>
    <submittedName>
        <fullName evidence="2">Uncharacterized protein</fullName>
    </submittedName>
</protein>
<evidence type="ECO:0000256" key="1">
    <source>
        <dbReference type="SAM" id="MobiDB-lite"/>
    </source>
</evidence>
<dbReference type="Proteomes" id="UP000835052">
    <property type="component" value="Unassembled WGS sequence"/>
</dbReference>
<feature type="compositionally biased region" description="Polar residues" evidence="1">
    <location>
        <begin position="10"/>
        <end position="22"/>
    </location>
</feature>
<feature type="region of interest" description="Disordered" evidence="1">
    <location>
        <begin position="1"/>
        <end position="22"/>
    </location>
</feature>
<comment type="caution">
    <text evidence="2">The sequence shown here is derived from an EMBL/GenBank/DDBJ whole genome shotgun (WGS) entry which is preliminary data.</text>
</comment>
<accession>A0A8S1GQP0</accession>
<gene>
    <name evidence="2" type="ORF">CAUJ_LOCUS1041</name>
</gene>
<sequence length="88" mass="9724">MMDEGPHIATYSSDESTPANLPDSTVITEMDELAAMVARKRRPGAASMPLTCILVPPNYASFFRTPHQHDPRYLYCILPAFGISILTL</sequence>
<reference evidence="2" key="1">
    <citation type="submission" date="2020-10" db="EMBL/GenBank/DDBJ databases">
        <authorList>
            <person name="Kikuchi T."/>
        </authorList>
    </citation>
    <scope>NUCLEOTIDE SEQUENCE</scope>
    <source>
        <strain evidence="2">NKZ352</strain>
    </source>
</reference>
<proteinExistence type="predicted"/>
<name>A0A8S1GQP0_9PELO</name>
<organism evidence="2 3">
    <name type="scientific">Caenorhabditis auriculariae</name>
    <dbReference type="NCBI Taxonomy" id="2777116"/>
    <lineage>
        <taxon>Eukaryota</taxon>
        <taxon>Metazoa</taxon>
        <taxon>Ecdysozoa</taxon>
        <taxon>Nematoda</taxon>
        <taxon>Chromadorea</taxon>
        <taxon>Rhabditida</taxon>
        <taxon>Rhabditina</taxon>
        <taxon>Rhabditomorpha</taxon>
        <taxon>Rhabditoidea</taxon>
        <taxon>Rhabditidae</taxon>
        <taxon>Peloderinae</taxon>
        <taxon>Caenorhabditis</taxon>
    </lineage>
</organism>
<keyword evidence="3" id="KW-1185">Reference proteome</keyword>
<evidence type="ECO:0000313" key="2">
    <source>
        <dbReference type="EMBL" id="CAD6185122.1"/>
    </source>
</evidence>